<dbReference type="InterPro" id="IPR000210">
    <property type="entry name" value="BTB/POZ_dom"/>
</dbReference>
<dbReference type="PANTHER" id="PTHR47843">
    <property type="entry name" value="BTB DOMAIN-CONTAINING PROTEIN-RELATED"/>
    <property type="match status" value="1"/>
</dbReference>
<gene>
    <name evidence="2" type="ORF">ABVK25_002048</name>
</gene>
<dbReference type="CDD" id="cd18186">
    <property type="entry name" value="BTB_POZ_ZBTB_KLHL-like"/>
    <property type="match status" value="1"/>
</dbReference>
<evidence type="ECO:0000313" key="3">
    <source>
        <dbReference type="Proteomes" id="UP001590951"/>
    </source>
</evidence>
<organism evidence="2 3">
    <name type="scientific">Lepraria finkii</name>
    <dbReference type="NCBI Taxonomy" id="1340010"/>
    <lineage>
        <taxon>Eukaryota</taxon>
        <taxon>Fungi</taxon>
        <taxon>Dikarya</taxon>
        <taxon>Ascomycota</taxon>
        <taxon>Pezizomycotina</taxon>
        <taxon>Lecanoromycetes</taxon>
        <taxon>OSLEUM clade</taxon>
        <taxon>Lecanoromycetidae</taxon>
        <taxon>Lecanorales</taxon>
        <taxon>Lecanorineae</taxon>
        <taxon>Stereocaulaceae</taxon>
        <taxon>Lepraria</taxon>
    </lineage>
</organism>
<dbReference type="PANTHER" id="PTHR47843:SF5">
    <property type="entry name" value="BTB_POZ DOMAIN PROTEIN"/>
    <property type="match status" value="1"/>
</dbReference>
<proteinExistence type="predicted"/>
<dbReference type="SUPFAM" id="SSF54695">
    <property type="entry name" value="POZ domain"/>
    <property type="match status" value="1"/>
</dbReference>
<protein>
    <recommendedName>
        <fullName evidence="1">BTB domain-containing protein</fullName>
    </recommendedName>
</protein>
<reference evidence="2 3" key="1">
    <citation type="submission" date="2024-09" db="EMBL/GenBank/DDBJ databases">
        <title>Rethinking Asexuality: The Enigmatic Case of Functional Sexual Genes in Lepraria (Stereocaulaceae).</title>
        <authorList>
            <person name="Doellman M."/>
            <person name="Sun Y."/>
            <person name="Barcenas-Pena A."/>
            <person name="Lumbsch H.T."/>
            <person name="Grewe F."/>
        </authorList>
    </citation>
    <scope>NUCLEOTIDE SEQUENCE [LARGE SCALE GENOMIC DNA]</scope>
    <source>
        <strain evidence="2 3">Grewe 0041</strain>
    </source>
</reference>
<dbReference type="Pfam" id="PF00651">
    <property type="entry name" value="BTB"/>
    <property type="match status" value="1"/>
</dbReference>
<feature type="domain" description="BTB" evidence="1">
    <location>
        <begin position="2"/>
        <end position="111"/>
    </location>
</feature>
<evidence type="ECO:0000259" key="1">
    <source>
        <dbReference type="Pfam" id="PF00651"/>
    </source>
</evidence>
<evidence type="ECO:0000313" key="2">
    <source>
        <dbReference type="EMBL" id="KAL2057664.1"/>
    </source>
</evidence>
<keyword evidence="3" id="KW-1185">Reference proteome</keyword>
<dbReference type="Proteomes" id="UP001590951">
    <property type="component" value="Unassembled WGS sequence"/>
</dbReference>
<name>A0ABR4BLL3_9LECA</name>
<dbReference type="EMBL" id="JBHFEH010000004">
    <property type="protein sequence ID" value="KAL2057664.1"/>
    <property type="molecule type" value="Genomic_DNA"/>
</dbReference>
<accession>A0ABR4BLL3</accession>
<comment type="caution">
    <text evidence="2">The sequence shown here is derived from an EMBL/GenBank/DDBJ whole genome shotgun (WGS) entry which is preliminary data.</text>
</comment>
<dbReference type="Gene3D" id="3.30.710.10">
    <property type="entry name" value="Potassium Channel Kv1.1, Chain A"/>
    <property type="match status" value="1"/>
</dbReference>
<dbReference type="InterPro" id="IPR011333">
    <property type="entry name" value="SKP1/BTB/POZ_sf"/>
</dbReference>
<sequence>MVVRCEGETWNVHRVILASSLSYFAKACEGNFLVRPELDLCRGSADCISRRAIKLREDGSEMVHQMLSCFYDRNYEDNTNGKNPLDFNAVMYAIADKYDVPLLKDLAEMKFSAAIIKYNTKMTPRLVKAIKIIFTCLQHLWSESAKQ</sequence>